<proteinExistence type="predicted"/>
<dbReference type="Gene3D" id="1.10.101.10">
    <property type="entry name" value="PGBD-like superfamily/PGBD"/>
    <property type="match status" value="1"/>
</dbReference>
<evidence type="ECO:0000313" key="4">
    <source>
        <dbReference type="Proteomes" id="UP001595900"/>
    </source>
</evidence>
<dbReference type="InterPro" id="IPR036365">
    <property type="entry name" value="PGBD-like_sf"/>
</dbReference>
<organism evidence="3 4">
    <name type="scientific">Gryllotalpicola reticulitermitis</name>
    <dbReference type="NCBI Taxonomy" id="1184153"/>
    <lineage>
        <taxon>Bacteria</taxon>
        <taxon>Bacillati</taxon>
        <taxon>Actinomycetota</taxon>
        <taxon>Actinomycetes</taxon>
        <taxon>Micrococcales</taxon>
        <taxon>Microbacteriaceae</taxon>
        <taxon>Gryllotalpicola</taxon>
    </lineage>
</organism>
<dbReference type="SUPFAM" id="SSF47090">
    <property type="entry name" value="PGBD-like"/>
    <property type="match status" value="1"/>
</dbReference>
<evidence type="ECO:0000256" key="1">
    <source>
        <dbReference type="SAM" id="MobiDB-lite"/>
    </source>
</evidence>
<dbReference type="InterPro" id="IPR036366">
    <property type="entry name" value="PGBDSf"/>
</dbReference>
<dbReference type="Proteomes" id="UP001595900">
    <property type="component" value="Unassembled WGS sequence"/>
</dbReference>
<feature type="domain" description="Peptidoglycan binding-like" evidence="2">
    <location>
        <begin position="130"/>
        <end position="172"/>
    </location>
</feature>
<dbReference type="InterPro" id="IPR002477">
    <property type="entry name" value="Peptidoglycan-bd-like"/>
</dbReference>
<keyword evidence="4" id="KW-1185">Reference proteome</keyword>
<dbReference type="EMBL" id="JBHSCN010000005">
    <property type="protein sequence ID" value="MFC4243714.1"/>
    <property type="molecule type" value="Genomic_DNA"/>
</dbReference>
<evidence type="ECO:0000313" key="3">
    <source>
        <dbReference type="EMBL" id="MFC4243714.1"/>
    </source>
</evidence>
<feature type="region of interest" description="Disordered" evidence="1">
    <location>
        <begin position="380"/>
        <end position="402"/>
    </location>
</feature>
<protein>
    <submittedName>
        <fullName evidence="3">Peptidoglycan-binding protein</fullName>
    </submittedName>
</protein>
<comment type="caution">
    <text evidence="3">The sequence shown here is derived from an EMBL/GenBank/DDBJ whole genome shotgun (WGS) entry which is preliminary data.</text>
</comment>
<sequence>MRRRSTLVLTVVAIAVIAIVFGGGWVVATRFQSPAQRAAAAAPPAAPVLTSEVKRGDLAQTVNAQASVRPASTAGVPLTPPDGLAVVTGTPTTTGATVTAAQVVLEINGRPVIALPGSFRFYRDLRVGDSGPDVRQLQAALRDAGFSVAIDGRFGPGTEQAVRALYQRTGYPVPTAESPVVEGSAPDASSAEAAASNSAADAASALPGTFVPQASANPKTTAMVTAAELVVAPALPARLESAPRVGEVIDGDANIGFAGGDLIARADVAESVIGSITTKTIASLTPPGGTPIPARVTRVTPPAQPGDNGSVTLAPEAGLLDESLAGKSVLTTFTVAAIASDALIVPASAVQSHGDARFVLKREPNGDLTEVPVTEIGSLAGRSAVHPDSRGTLSEGDAVRTG</sequence>
<dbReference type="Pfam" id="PF01471">
    <property type="entry name" value="PG_binding_1"/>
    <property type="match status" value="1"/>
</dbReference>
<name>A0ABV8Q954_9MICO</name>
<evidence type="ECO:0000259" key="2">
    <source>
        <dbReference type="Pfam" id="PF01471"/>
    </source>
</evidence>
<gene>
    <name evidence="3" type="ORF">ACFOYW_10040</name>
</gene>
<accession>A0ABV8Q954</accession>
<reference evidence="4" key="1">
    <citation type="journal article" date="2019" name="Int. J. Syst. Evol. Microbiol.">
        <title>The Global Catalogue of Microorganisms (GCM) 10K type strain sequencing project: providing services to taxonomists for standard genome sequencing and annotation.</title>
        <authorList>
            <consortium name="The Broad Institute Genomics Platform"/>
            <consortium name="The Broad Institute Genome Sequencing Center for Infectious Disease"/>
            <person name="Wu L."/>
            <person name="Ma J."/>
        </authorList>
    </citation>
    <scope>NUCLEOTIDE SEQUENCE [LARGE SCALE GENOMIC DNA]</scope>
    <source>
        <strain evidence="4">CGMCC 1.10363</strain>
    </source>
</reference>